<feature type="domain" description="TPPC8 third Ig-like" evidence="4">
    <location>
        <begin position="946"/>
        <end position="1094"/>
    </location>
</feature>
<dbReference type="Pfam" id="PF24545">
    <property type="entry name" value="Ig_TPPC8_1st"/>
    <property type="match status" value="1"/>
</dbReference>
<dbReference type="InterPro" id="IPR024420">
    <property type="entry name" value="TRAPP_III_complex_Trs85"/>
</dbReference>
<dbReference type="Pfam" id="PF24542">
    <property type="entry name" value="Ig_TPPC8_C"/>
    <property type="match status" value="1"/>
</dbReference>
<sequence length="1286" mass="143576">MAKTKQSAKEFIQSTFPPMLAVMASPLANEICLRNKLSFTELLQPFSKVQMEIHVREPSGTVAVLKELKLSISEWTTRPPQSMLARKFLNESVSQVTSNPTKITKVGNRSIEVPIATPWFESWRETFLKVQFPLDHEFTRHYLACFIGVSASEDNLTGTLTFMNQELSQSINANVNLANLPKWFGLTICKYYVMIHDSSTVDPNVARTSFDTLKTFHGESNCFLLSINSQHLDPTKVGPGAELWAPYVARRSNNPEEQTDVSSDQKPVHIDVAQDAVSTIIHPLSPEVDSINFNQSMGVSTDNKDQHLDQNNVRFGELLSSDDVIRIKQLMKDFVNKALIPYVESEIHNLTEIIANKKGVSRTLFSTTKRWFGMSKPGAQSPGAAPPPTSVVYSHDSQELQLRRLGDLCFMFGLYSLAFQAYHSAKRDFGADNAWLYYAGALEMASLSAYLANIETRKAMEYLEESINCYLNHCKIPQFATRATLLSFEFLKDIGSYAEAARQLVRMTSEESDLRSALLLEQAAYCYLYAASNLGRKYAFHLVLAGHRYSKAKQRKHSLRCYRQAYQVYENSGWSAATDHIHLTIGKHTASLQQLEESVASMTKLLGPSKQTPVQQEMYLRDYILTLQQLNKTSPHVDLSLPIPLVNQVTLEVLLGTPIDPEKHLGTPASGVQFNETKERTKRWNKLEEELVSVGNPKEALVFKPLVCLFNGNSCSNSSNLPVAVVREKICVKVELRNPMNISIHMKHFTLEINSTDVTVEHLPLTDLTLAPDCNTEITLSFVPQSPGIVNIVGINYQLCSSNRDDMISIGGSQKFSPSPHPLLVQVIESAPCLQVYFRNLHSTVLAQECQELRLVLKNLGSTPLHRLLLASPTPSLFSLSSSSPSLSRNVTQVPLPTSLGPGASYILPLRLQAPPEPGPVDVDLLFYYDVEPTGQLKYRVLRHTFHLTVLSSVHCSVLATRSCASSHSVNLRLQVNNTTQVNNVASSSIICLEHISLSSSHWRLKPSILPSERVRLDRAEVYHTHLQAEQCASPTPSLTHIDLTGEGAPSTPTPFLSFLTNERDDEGEEGSSALNDVTSFRADLVVRWKVSLSSREALGYHILHLTHLDETVSFPSSPLLLHPLPSSPVRLFSHKQGREENKAGDSSARNLARYFLRYETRVEHDFTRNKLAVVPIEACIENYSSTSLELKFKTNIDKPSNIRSQLYNPQCLHSFRLTGVCQFSLTLGPGQSHLLQLSAVFTRPGTYDLQSRMQLVATTSSDPNNFVTQEMKTDSILILSETSES</sequence>
<accession>A0A8D8PUD3</accession>
<dbReference type="PANTHER" id="PTHR12975">
    <property type="entry name" value="TRANSPORT PROTEIN TRAPP"/>
    <property type="match status" value="1"/>
</dbReference>
<reference evidence="5" key="1">
    <citation type="submission" date="2021-05" db="EMBL/GenBank/DDBJ databases">
        <authorList>
            <person name="Alioto T."/>
            <person name="Alioto T."/>
            <person name="Gomez Garrido J."/>
        </authorList>
    </citation>
    <scope>NUCLEOTIDE SEQUENCE</scope>
</reference>
<evidence type="ECO:0000259" key="4">
    <source>
        <dbReference type="Pfam" id="PF24546"/>
    </source>
</evidence>
<evidence type="ECO:0000259" key="3">
    <source>
        <dbReference type="Pfam" id="PF24545"/>
    </source>
</evidence>
<organism evidence="5">
    <name type="scientific">Cacopsylla melanoneura</name>
    <dbReference type="NCBI Taxonomy" id="428564"/>
    <lineage>
        <taxon>Eukaryota</taxon>
        <taxon>Metazoa</taxon>
        <taxon>Ecdysozoa</taxon>
        <taxon>Arthropoda</taxon>
        <taxon>Hexapoda</taxon>
        <taxon>Insecta</taxon>
        <taxon>Pterygota</taxon>
        <taxon>Neoptera</taxon>
        <taxon>Paraneoptera</taxon>
        <taxon>Hemiptera</taxon>
        <taxon>Sternorrhyncha</taxon>
        <taxon>Psylloidea</taxon>
        <taxon>Psyllidae</taxon>
        <taxon>Psyllinae</taxon>
        <taxon>Cacopsylla</taxon>
    </lineage>
</organism>
<dbReference type="Pfam" id="PF24544">
    <property type="entry name" value="Ig_TPPC8_2nd"/>
    <property type="match status" value="1"/>
</dbReference>
<dbReference type="InterPro" id="IPR058541">
    <property type="entry name" value="Ig_TPPC8_1st"/>
</dbReference>
<dbReference type="GO" id="GO:1990072">
    <property type="term" value="C:TRAPPIII protein complex"/>
    <property type="evidence" value="ECO:0007669"/>
    <property type="project" value="TreeGrafter"/>
</dbReference>
<feature type="domain" description="TPPC8 second Ig-like" evidence="2">
    <location>
        <begin position="888"/>
        <end position="942"/>
    </location>
</feature>
<dbReference type="PANTHER" id="PTHR12975:SF6">
    <property type="entry name" value="TRAFFICKING PROTEIN PARTICLE COMPLEX SUBUNIT 8"/>
    <property type="match status" value="1"/>
</dbReference>
<dbReference type="InterPro" id="IPR057651">
    <property type="entry name" value="Ig_TPPC8_C"/>
</dbReference>
<name>A0A8D8PUD3_9HEMI</name>
<dbReference type="EMBL" id="HBUF01029880">
    <property type="protein sequence ID" value="CAG6614304.1"/>
    <property type="molecule type" value="Transcribed_RNA"/>
</dbReference>
<feature type="domain" description="TPPC8 C-terminal Ig-like" evidence="1">
    <location>
        <begin position="1154"/>
        <end position="1256"/>
    </location>
</feature>
<dbReference type="InterPro" id="IPR058538">
    <property type="entry name" value="Ig_TPPC8_2nd"/>
</dbReference>
<dbReference type="SUPFAM" id="SSF48452">
    <property type="entry name" value="TPR-like"/>
    <property type="match status" value="1"/>
</dbReference>
<evidence type="ECO:0000259" key="2">
    <source>
        <dbReference type="Pfam" id="PF24544"/>
    </source>
</evidence>
<dbReference type="InterPro" id="IPR011990">
    <property type="entry name" value="TPR-like_helical_dom_sf"/>
</dbReference>
<dbReference type="InterPro" id="IPR058540">
    <property type="entry name" value="Ig_TPPC8_3rd"/>
</dbReference>
<evidence type="ECO:0000313" key="5">
    <source>
        <dbReference type="EMBL" id="CAG6614304.1"/>
    </source>
</evidence>
<evidence type="ECO:0000259" key="1">
    <source>
        <dbReference type="Pfam" id="PF24542"/>
    </source>
</evidence>
<feature type="domain" description="TPPC8 first Ig-like" evidence="3">
    <location>
        <begin position="678"/>
        <end position="816"/>
    </location>
</feature>
<dbReference type="Pfam" id="PF24546">
    <property type="entry name" value="Ig_TPPC8_3rd"/>
    <property type="match status" value="1"/>
</dbReference>
<dbReference type="Pfam" id="PF12739">
    <property type="entry name" value="TRAPPC-Trs85"/>
    <property type="match status" value="1"/>
</dbReference>
<protein>
    <submittedName>
        <fullName evidence="5">Trafficking protein particle complex subunit 8</fullName>
    </submittedName>
</protein>
<proteinExistence type="predicted"/>